<proteinExistence type="predicted"/>
<protein>
    <submittedName>
        <fullName evidence="1">Uncharacterized protein</fullName>
    </submittedName>
</protein>
<organism evidence="1">
    <name type="scientific">Rhizophora mucronata</name>
    <name type="common">Asiatic mangrove</name>
    <dbReference type="NCBI Taxonomy" id="61149"/>
    <lineage>
        <taxon>Eukaryota</taxon>
        <taxon>Viridiplantae</taxon>
        <taxon>Streptophyta</taxon>
        <taxon>Embryophyta</taxon>
        <taxon>Tracheophyta</taxon>
        <taxon>Spermatophyta</taxon>
        <taxon>Magnoliopsida</taxon>
        <taxon>eudicotyledons</taxon>
        <taxon>Gunneridae</taxon>
        <taxon>Pentapetalae</taxon>
        <taxon>rosids</taxon>
        <taxon>fabids</taxon>
        <taxon>Malpighiales</taxon>
        <taxon>Rhizophoraceae</taxon>
        <taxon>Rhizophora</taxon>
    </lineage>
</organism>
<dbReference type="EMBL" id="GGEC01073826">
    <property type="protein sequence ID" value="MBX54310.1"/>
    <property type="molecule type" value="Transcribed_RNA"/>
</dbReference>
<accession>A0A2P2PHU3</accession>
<name>A0A2P2PHU3_RHIMU</name>
<sequence>MQCSADKIAEFIENNGRTGSQCLL</sequence>
<dbReference type="AlphaFoldDB" id="A0A2P2PHU3"/>
<reference evidence="1" key="1">
    <citation type="submission" date="2018-02" db="EMBL/GenBank/DDBJ databases">
        <title>Rhizophora mucronata_Transcriptome.</title>
        <authorList>
            <person name="Meera S.P."/>
            <person name="Sreeshan A."/>
            <person name="Augustine A."/>
        </authorList>
    </citation>
    <scope>NUCLEOTIDE SEQUENCE</scope>
    <source>
        <tissue evidence="1">Leaf</tissue>
    </source>
</reference>
<evidence type="ECO:0000313" key="1">
    <source>
        <dbReference type="EMBL" id="MBX54310.1"/>
    </source>
</evidence>